<sequence>MKLWYCRTHGLHTDIARWDGSTRKHKIFFHKHKGAHNTCILSGHQDTSSFLRGNEMAHATSRELTHLARCAEGEQTGLSSASKGDGEDEAVHIKFSDITVHHRLGRRCYLRRPHLKLSKEDEITWRRPQTNTCPHGTILSAMYLASYHSTCKFCDELATNAMATNVISWRLLHRQHLDSKGP</sequence>
<evidence type="ECO:0000313" key="2">
    <source>
        <dbReference type="Proteomes" id="UP000821845"/>
    </source>
</evidence>
<organism evidence="1 2">
    <name type="scientific">Hyalomma asiaticum</name>
    <name type="common">Tick</name>
    <dbReference type="NCBI Taxonomy" id="266040"/>
    <lineage>
        <taxon>Eukaryota</taxon>
        <taxon>Metazoa</taxon>
        <taxon>Ecdysozoa</taxon>
        <taxon>Arthropoda</taxon>
        <taxon>Chelicerata</taxon>
        <taxon>Arachnida</taxon>
        <taxon>Acari</taxon>
        <taxon>Parasitiformes</taxon>
        <taxon>Ixodida</taxon>
        <taxon>Ixodoidea</taxon>
        <taxon>Ixodidae</taxon>
        <taxon>Hyalomminae</taxon>
        <taxon>Hyalomma</taxon>
    </lineage>
</organism>
<proteinExistence type="predicted"/>
<dbReference type="EMBL" id="CM023483">
    <property type="protein sequence ID" value="KAH6935902.1"/>
    <property type="molecule type" value="Genomic_DNA"/>
</dbReference>
<accession>A0ACB7SRZ7</accession>
<dbReference type="Proteomes" id="UP000821845">
    <property type="component" value="Chromosome 3"/>
</dbReference>
<comment type="caution">
    <text evidence="1">The sequence shown here is derived from an EMBL/GenBank/DDBJ whole genome shotgun (WGS) entry which is preliminary data.</text>
</comment>
<gene>
    <name evidence="1" type="ORF">HPB50_011439</name>
</gene>
<name>A0ACB7SRZ7_HYAAI</name>
<keyword evidence="2" id="KW-1185">Reference proteome</keyword>
<protein>
    <submittedName>
        <fullName evidence="1">Uncharacterized protein</fullName>
    </submittedName>
</protein>
<reference evidence="1" key="1">
    <citation type="submission" date="2020-05" db="EMBL/GenBank/DDBJ databases">
        <title>Large-scale comparative analyses of tick genomes elucidate their genetic diversity and vector capacities.</title>
        <authorList>
            <person name="Jia N."/>
            <person name="Wang J."/>
            <person name="Shi W."/>
            <person name="Du L."/>
            <person name="Sun Y."/>
            <person name="Zhan W."/>
            <person name="Jiang J."/>
            <person name="Wang Q."/>
            <person name="Zhang B."/>
            <person name="Ji P."/>
            <person name="Sakyi L.B."/>
            <person name="Cui X."/>
            <person name="Yuan T."/>
            <person name="Jiang B."/>
            <person name="Yang W."/>
            <person name="Lam T.T.-Y."/>
            <person name="Chang Q."/>
            <person name="Ding S."/>
            <person name="Wang X."/>
            <person name="Zhu J."/>
            <person name="Ruan X."/>
            <person name="Zhao L."/>
            <person name="Wei J."/>
            <person name="Que T."/>
            <person name="Du C."/>
            <person name="Cheng J."/>
            <person name="Dai P."/>
            <person name="Han X."/>
            <person name="Huang E."/>
            <person name="Gao Y."/>
            <person name="Liu J."/>
            <person name="Shao H."/>
            <person name="Ye R."/>
            <person name="Li L."/>
            <person name="Wei W."/>
            <person name="Wang X."/>
            <person name="Wang C."/>
            <person name="Yang T."/>
            <person name="Huo Q."/>
            <person name="Li W."/>
            <person name="Guo W."/>
            <person name="Chen H."/>
            <person name="Zhou L."/>
            <person name="Ni X."/>
            <person name="Tian J."/>
            <person name="Zhou Y."/>
            <person name="Sheng Y."/>
            <person name="Liu T."/>
            <person name="Pan Y."/>
            <person name="Xia L."/>
            <person name="Li J."/>
            <person name="Zhao F."/>
            <person name="Cao W."/>
        </authorList>
    </citation>
    <scope>NUCLEOTIDE SEQUENCE</scope>
    <source>
        <strain evidence="1">Hyas-2018</strain>
    </source>
</reference>
<evidence type="ECO:0000313" key="1">
    <source>
        <dbReference type="EMBL" id="KAH6935902.1"/>
    </source>
</evidence>